<dbReference type="InterPro" id="IPR036034">
    <property type="entry name" value="PDZ_sf"/>
</dbReference>
<proteinExistence type="predicted"/>
<name>A0A0C2CQT1_9BACT</name>
<dbReference type="Proteomes" id="UP000031599">
    <property type="component" value="Unassembled WGS sequence"/>
</dbReference>
<dbReference type="RefSeq" id="WP_052555560.1">
    <property type="nucleotide sequence ID" value="NZ_JMCC02000093.1"/>
</dbReference>
<dbReference type="PROSITE" id="PS51257">
    <property type="entry name" value="PROKAR_LIPOPROTEIN"/>
    <property type="match status" value="1"/>
</dbReference>
<dbReference type="Pfam" id="PF11617">
    <property type="entry name" value="Cu-binding_MopE"/>
    <property type="match status" value="2"/>
</dbReference>
<feature type="chain" id="PRO_5002146843" evidence="1">
    <location>
        <begin position="21"/>
        <end position="630"/>
    </location>
</feature>
<accession>A0A0C2CQT1</accession>
<feature type="signal peptide" evidence="1">
    <location>
        <begin position="1"/>
        <end position="20"/>
    </location>
</feature>
<keyword evidence="1" id="KW-0732">Signal</keyword>
<comment type="caution">
    <text evidence="2">The sequence shown here is derived from an EMBL/GenBank/DDBJ whole genome shotgun (WGS) entry which is preliminary data.</text>
</comment>
<evidence type="ECO:0000313" key="3">
    <source>
        <dbReference type="Proteomes" id="UP000031599"/>
    </source>
</evidence>
<sequence>MRRRQLTALSCGFVAAAATAACTDNKGSLDADGDGFTVSDDCDDGDPNVHPLAYEICGDGIDNNCDGVDVACLVDNDLDGYTSDVDCDDFVDTINPGAVEDCRNGYDDNCDGISTDCVDASLVYAPTTAGNYDAHGVGVFADFVIFGDPGGGISNVDDGRAVLFGADASGEVSELDADLISAGAIGETGAYGIVVSRVGADLCISADYQANGASVEAGKSWCYTEAAVRGAVTTLDLADAAYTVTGEASNDYATVEDAADINGDGYDDLLVYTAHDTHVIFGDGTPFSGDLSVPSDADLSLGGCASSTTGWCGFAHALEPGSGTLFLSEESGGMAPISLFDLPVAGTTPTLTTTVSRQTEDSATALGYIGGAAFGDSSARRLTFVDAAGNSPGMLHSSSGVDFGYWSTTVTNLAGHELLLVSDPHVVSPPGEATGYGLVYVFDLDADGLPSTVDDARQILVPPEDYVECGWRVQAGIVHDADGGQATTVVLSCLGHGGAAYRLDYAAPPPPPVGAQDIFATGAKQYSIRRWVAGAYTSRIEWLDSLAATEAISNSQGNIVGWRLHGIAVGSPLFRAGLRSNDIVRVVNGQQLSSAAVVNELYQALQKPEVLTVGITRSGVNGTMTYSFVP</sequence>
<dbReference type="SUPFAM" id="SSF50156">
    <property type="entry name" value="PDZ domain-like"/>
    <property type="match status" value="1"/>
</dbReference>
<reference evidence="2 3" key="1">
    <citation type="submission" date="2014-12" db="EMBL/GenBank/DDBJ databases">
        <title>Genome assembly of Enhygromyxa salina DSM 15201.</title>
        <authorList>
            <person name="Sharma G."/>
            <person name="Subramanian S."/>
        </authorList>
    </citation>
    <scope>NUCLEOTIDE SEQUENCE [LARGE SCALE GENOMIC DNA]</scope>
    <source>
        <strain evidence="2 3">DSM 15201</strain>
    </source>
</reference>
<gene>
    <name evidence="2" type="ORF">DB30_07994</name>
</gene>
<evidence type="ECO:0000313" key="2">
    <source>
        <dbReference type="EMBL" id="KIG13546.1"/>
    </source>
</evidence>
<organism evidence="2 3">
    <name type="scientific">Enhygromyxa salina</name>
    <dbReference type="NCBI Taxonomy" id="215803"/>
    <lineage>
        <taxon>Bacteria</taxon>
        <taxon>Pseudomonadati</taxon>
        <taxon>Myxococcota</taxon>
        <taxon>Polyangia</taxon>
        <taxon>Nannocystales</taxon>
        <taxon>Nannocystaceae</taxon>
        <taxon>Enhygromyxa</taxon>
    </lineage>
</organism>
<dbReference type="AlphaFoldDB" id="A0A0C2CQT1"/>
<dbReference type="EMBL" id="JMCC02000093">
    <property type="protein sequence ID" value="KIG13546.1"/>
    <property type="molecule type" value="Genomic_DNA"/>
</dbReference>
<protein>
    <submittedName>
        <fullName evidence="2">Type IV fimbrial biogenesis protein PilY1</fullName>
    </submittedName>
</protein>
<evidence type="ECO:0000256" key="1">
    <source>
        <dbReference type="SAM" id="SignalP"/>
    </source>
</evidence>
<dbReference type="InterPro" id="IPR021655">
    <property type="entry name" value="Put_metal-bd"/>
</dbReference>
<dbReference type="Gene3D" id="2.30.42.10">
    <property type="match status" value="1"/>
</dbReference>